<evidence type="ECO:0000256" key="1">
    <source>
        <dbReference type="SAM" id="MobiDB-lite"/>
    </source>
</evidence>
<accession>A0A183VEH2</accession>
<name>A0A183VEH2_TOXCA</name>
<organism evidence="3 4">
    <name type="scientific">Toxocara canis</name>
    <name type="common">Canine roundworm</name>
    <dbReference type="NCBI Taxonomy" id="6265"/>
    <lineage>
        <taxon>Eukaryota</taxon>
        <taxon>Metazoa</taxon>
        <taxon>Ecdysozoa</taxon>
        <taxon>Nematoda</taxon>
        <taxon>Chromadorea</taxon>
        <taxon>Rhabditida</taxon>
        <taxon>Spirurina</taxon>
        <taxon>Ascaridomorpha</taxon>
        <taxon>Ascaridoidea</taxon>
        <taxon>Toxocaridae</taxon>
        <taxon>Toxocara</taxon>
    </lineage>
</organism>
<gene>
    <name evidence="2" type="ORF">TCNE_LOCUS19142</name>
</gene>
<feature type="region of interest" description="Disordered" evidence="1">
    <location>
        <begin position="54"/>
        <end position="75"/>
    </location>
</feature>
<reference evidence="4" key="1">
    <citation type="submission" date="2016-06" db="UniProtKB">
        <authorList>
            <consortium name="WormBaseParasite"/>
        </authorList>
    </citation>
    <scope>IDENTIFICATION</scope>
</reference>
<dbReference type="Proteomes" id="UP000050794">
    <property type="component" value="Unassembled WGS sequence"/>
</dbReference>
<reference evidence="2 3" key="2">
    <citation type="submission" date="2018-11" db="EMBL/GenBank/DDBJ databases">
        <authorList>
            <consortium name="Pathogen Informatics"/>
        </authorList>
    </citation>
    <scope>NUCLEOTIDE SEQUENCE [LARGE SCALE GENOMIC DNA]</scope>
</reference>
<dbReference type="WBParaSite" id="TCNE_0001914601-mRNA-1">
    <property type="protein sequence ID" value="TCNE_0001914601-mRNA-1"/>
    <property type="gene ID" value="TCNE_0001914601"/>
</dbReference>
<dbReference type="AlphaFoldDB" id="A0A183VEH2"/>
<keyword evidence="3" id="KW-1185">Reference proteome</keyword>
<evidence type="ECO:0000313" key="3">
    <source>
        <dbReference type="Proteomes" id="UP000050794"/>
    </source>
</evidence>
<sequence length="75" mass="8652">MAEGRVCQKEKPGLHEPPLVPRFTLRKISNSDAIIFSLIGRVDPKTRLTLRLREVSMKRSGDDQKQQPTKDPHFR</sequence>
<protein>
    <submittedName>
        <fullName evidence="2 4">Uncharacterized protein</fullName>
    </submittedName>
</protein>
<evidence type="ECO:0000313" key="2">
    <source>
        <dbReference type="EMBL" id="VDM50463.1"/>
    </source>
</evidence>
<dbReference type="EMBL" id="UYWY01026448">
    <property type="protein sequence ID" value="VDM50463.1"/>
    <property type="molecule type" value="Genomic_DNA"/>
</dbReference>
<evidence type="ECO:0000313" key="4">
    <source>
        <dbReference type="WBParaSite" id="TCNE_0001914601-mRNA-1"/>
    </source>
</evidence>
<proteinExistence type="predicted"/>